<proteinExistence type="predicted"/>
<evidence type="ECO:0008006" key="3">
    <source>
        <dbReference type="Google" id="ProtNLM"/>
    </source>
</evidence>
<comment type="caution">
    <text evidence="1">The sequence shown here is derived from an EMBL/GenBank/DDBJ whole genome shotgun (WGS) entry which is preliminary data.</text>
</comment>
<evidence type="ECO:0000313" key="2">
    <source>
        <dbReference type="Proteomes" id="UP000245720"/>
    </source>
</evidence>
<reference evidence="1 2" key="1">
    <citation type="submission" date="2018-05" db="EMBL/GenBank/DDBJ databases">
        <title>The Hungate 1000. A catalogue of reference genomes from the rumen microbiome.</title>
        <authorList>
            <person name="Kelly W."/>
        </authorList>
    </citation>
    <scope>NUCLEOTIDE SEQUENCE [LARGE SCALE GENOMIC DNA]</scope>
    <source>
        <strain evidence="1 2">SAb67</strain>
    </source>
</reference>
<name>A0A315Y202_RUMFL</name>
<gene>
    <name evidence="1" type="ORF">IE37_00942</name>
</gene>
<protein>
    <recommendedName>
        <fullName evidence="3">Phage major tail protein, phi13 family</fullName>
    </recommendedName>
</protein>
<dbReference type="EMBL" id="QGDI01000003">
    <property type="protein sequence ID" value="PWJ14010.1"/>
    <property type="molecule type" value="Genomic_DNA"/>
</dbReference>
<dbReference type="Proteomes" id="UP000245720">
    <property type="component" value="Unassembled WGS sequence"/>
</dbReference>
<sequence>MSNTTTYRQEKDRIALGSVDVYVTEWTGTAISDIPEDATLEVDANLIGRTKEGAEFEYQTNYFSVKSDDGKASRNEMTDDNGYMSYGMITWNGDTISKLIETASATVSGTGATAKRRTLIGGVANANGKTYLFRAVHKDKVKGDVRYTMIGKNINGFAASYRPGQPTTITPRIQAEPFSDGHLLIIDEDNIDAGA</sequence>
<dbReference type="RefSeq" id="WP_109725797.1">
    <property type="nucleotide sequence ID" value="NZ_QGDI01000003.1"/>
</dbReference>
<dbReference type="OrthoDB" id="2853096at2"/>
<evidence type="ECO:0000313" key="1">
    <source>
        <dbReference type="EMBL" id="PWJ14010.1"/>
    </source>
</evidence>
<accession>A0A315Y202</accession>
<dbReference type="AlphaFoldDB" id="A0A315Y202"/>
<organism evidence="1 2">
    <name type="scientific">Ruminococcus flavefaciens</name>
    <dbReference type="NCBI Taxonomy" id="1265"/>
    <lineage>
        <taxon>Bacteria</taxon>
        <taxon>Bacillati</taxon>
        <taxon>Bacillota</taxon>
        <taxon>Clostridia</taxon>
        <taxon>Eubacteriales</taxon>
        <taxon>Oscillospiraceae</taxon>
        <taxon>Ruminococcus</taxon>
    </lineage>
</organism>